<feature type="repeat" description="MBT" evidence="10">
    <location>
        <begin position="65"/>
        <end position="165"/>
    </location>
</feature>
<reference evidence="14" key="2">
    <citation type="submission" date="2025-09" db="UniProtKB">
        <authorList>
            <consortium name="Ensembl"/>
        </authorList>
    </citation>
    <scope>IDENTIFICATION</scope>
</reference>
<dbReference type="FunFam" id="2.30.30.140:FF:000007">
    <property type="entry name" value="Lethal(3)malignant brain tumor-like protein 1"/>
    <property type="match status" value="2"/>
</dbReference>
<keyword evidence="9" id="KW-0539">Nucleus</keyword>
<sequence>HLLYPARSCDPLLCPSEKQMLYCLSHVILSMNLCGSILLSSRKAFFFFFTLISDFSAIPAKKNVWNWMTYLEEERMPAAPLKLFKESQSFPQNKNGFKVGMKLEGLDPEHPSLFCVLSVAEVQGYRMRLHFDGYSEFYDFWVNADSTDIHPLGWCEKTGHKLLPPKGYKDGEFNWASYLKTSKSQAAPKNLFKILSTPVTPSGFRVGMKLEAVDKKNPSLMCVATIADMLDNRLLVHFDNWDESYDYWCDASSPYIRPVGYCQETGTLLTTPAEYKDFKTFSWEKYLEETGSQAAPARAFKLRPAHGFQTNMKLEAVDKRNPMLIRVATITEKDDHRLKIHFDGWDHAFDFWVDADSPDIHPIGWCAKTGHALQLPPASMPAGQACPTPGCQGLGHVRGPRYGTHYKLIGCPYSESSRTREGLLQDRLGGEKPSPGSSAPKPKKPDISAQFTDLQEDSPQSRIGCSHSYIKLQLVKQETDGERDTAFALQQTLHQSVFMPSLSANPTHRLHLCWEQHCKLLPEVSGLTAKNVAKWSVEEVAGFVQRLPGCKEQAALFRQEQIDGEAFLLLNQSDIVKILSIKLGPALKIYNAILMFKTAEED</sequence>
<dbReference type="SUPFAM" id="SSF63748">
    <property type="entry name" value="Tudor/PWWP/MBT"/>
    <property type="match status" value="3"/>
</dbReference>
<dbReference type="PROSITE" id="PS51802">
    <property type="entry name" value="ZF_CCHHC"/>
    <property type="match status" value="1"/>
</dbReference>
<dbReference type="GO" id="GO:0005634">
    <property type="term" value="C:nucleus"/>
    <property type="evidence" value="ECO:0007669"/>
    <property type="project" value="UniProtKB-SubCell"/>
</dbReference>
<dbReference type="Gene3D" id="2.30.30.140">
    <property type="match status" value="3"/>
</dbReference>
<keyword evidence="8" id="KW-0804">Transcription</keyword>
<evidence type="ECO:0000256" key="6">
    <source>
        <dbReference type="ARBA" id="ARBA00022853"/>
    </source>
</evidence>
<accession>A0A670ZMR2</accession>
<dbReference type="GO" id="GO:0006325">
    <property type="term" value="P:chromatin organization"/>
    <property type="evidence" value="ECO:0007669"/>
    <property type="project" value="UniProtKB-KW"/>
</dbReference>
<dbReference type="CDD" id="cd20135">
    <property type="entry name" value="MBT_L3MBTL3_rpt2"/>
    <property type="match status" value="1"/>
</dbReference>
<dbReference type="Pfam" id="PF02820">
    <property type="entry name" value="MBT"/>
    <property type="match status" value="3"/>
</dbReference>
<protein>
    <recommendedName>
        <fullName evidence="13">SAM domain-containing protein</fullName>
    </recommendedName>
</protein>
<dbReference type="InterPro" id="IPR001660">
    <property type="entry name" value="SAM"/>
</dbReference>
<dbReference type="GeneTree" id="ENSGT00940000158264"/>
<feature type="domain" description="SAM" evidence="13">
    <location>
        <begin position="535"/>
        <end position="599"/>
    </location>
</feature>
<evidence type="ECO:0000256" key="8">
    <source>
        <dbReference type="ARBA" id="ARBA00023163"/>
    </source>
</evidence>
<evidence type="ECO:0000256" key="7">
    <source>
        <dbReference type="ARBA" id="ARBA00023015"/>
    </source>
</evidence>
<dbReference type="Proteomes" id="UP000472273">
    <property type="component" value="Unplaced"/>
</dbReference>
<gene>
    <name evidence="14" type="primary">LOC113437465</name>
</gene>
<dbReference type="SUPFAM" id="SSF47769">
    <property type="entry name" value="SAM/Pointed domain"/>
    <property type="match status" value="1"/>
</dbReference>
<keyword evidence="5" id="KW-0862">Zinc</keyword>
<evidence type="ECO:0000256" key="11">
    <source>
        <dbReference type="PROSITE-ProRule" id="PRU01143"/>
    </source>
</evidence>
<evidence type="ECO:0000256" key="2">
    <source>
        <dbReference type="ARBA" id="ARBA00022723"/>
    </source>
</evidence>
<dbReference type="Gene3D" id="1.10.150.50">
    <property type="entry name" value="Transcription Factor, Ets-1"/>
    <property type="match status" value="1"/>
</dbReference>
<dbReference type="CDD" id="cd09582">
    <property type="entry name" value="SAM_Scm-like-3MBT3_4"/>
    <property type="match status" value="1"/>
</dbReference>
<evidence type="ECO:0000259" key="13">
    <source>
        <dbReference type="PROSITE" id="PS50105"/>
    </source>
</evidence>
<evidence type="ECO:0000256" key="10">
    <source>
        <dbReference type="PROSITE-ProRule" id="PRU00459"/>
    </source>
</evidence>
<evidence type="ECO:0000256" key="1">
    <source>
        <dbReference type="ARBA" id="ARBA00004123"/>
    </source>
</evidence>
<dbReference type="Pfam" id="PF00536">
    <property type="entry name" value="SAM_1"/>
    <property type="match status" value="1"/>
</dbReference>
<dbReference type="Gene3D" id="4.10.320.30">
    <property type="match status" value="1"/>
</dbReference>
<keyword evidence="3" id="KW-0677">Repeat</keyword>
<dbReference type="GO" id="GO:0003682">
    <property type="term" value="F:chromatin binding"/>
    <property type="evidence" value="ECO:0007669"/>
    <property type="project" value="TreeGrafter"/>
</dbReference>
<dbReference type="AlphaFoldDB" id="A0A670ZMR2"/>
<evidence type="ECO:0000256" key="4">
    <source>
        <dbReference type="ARBA" id="ARBA00022771"/>
    </source>
</evidence>
<evidence type="ECO:0000256" key="5">
    <source>
        <dbReference type="ARBA" id="ARBA00022833"/>
    </source>
</evidence>
<feature type="region of interest" description="Disordered" evidence="12">
    <location>
        <begin position="426"/>
        <end position="447"/>
    </location>
</feature>
<feature type="repeat" description="MBT" evidence="10">
    <location>
        <begin position="173"/>
        <end position="272"/>
    </location>
</feature>
<evidence type="ECO:0000313" key="14">
    <source>
        <dbReference type="Ensembl" id="ENSPTXP00000024024.1"/>
    </source>
</evidence>
<dbReference type="PROSITE" id="PS51079">
    <property type="entry name" value="MBT"/>
    <property type="match status" value="3"/>
</dbReference>
<keyword evidence="4 11" id="KW-0863">Zinc-finger</keyword>
<dbReference type="InterPro" id="IPR002515">
    <property type="entry name" value="Znf_C2H2C"/>
</dbReference>
<dbReference type="InterPro" id="IPR004092">
    <property type="entry name" value="Mbt"/>
</dbReference>
<keyword evidence="2" id="KW-0479">Metal-binding</keyword>
<dbReference type="InterPro" id="IPR050548">
    <property type="entry name" value="PcG_chromatin_remod_factors"/>
</dbReference>
<feature type="repeat" description="MBT" evidence="10">
    <location>
        <begin position="281"/>
        <end position="376"/>
    </location>
</feature>
<dbReference type="Ensembl" id="ENSPTXT00000024768.1">
    <property type="protein sequence ID" value="ENSPTXP00000024024.1"/>
    <property type="gene ID" value="ENSPTXG00000016678.1"/>
</dbReference>
<dbReference type="SMART" id="SM00561">
    <property type="entry name" value="MBT"/>
    <property type="match status" value="3"/>
</dbReference>
<evidence type="ECO:0000256" key="12">
    <source>
        <dbReference type="SAM" id="MobiDB-lite"/>
    </source>
</evidence>
<evidence type="ECO:0000313" key="15">
    <source>
        <dbReference type="Proteomes" id="UP000472273"/>
    </source>
</evidence>
<dbReference type="GO" id="GO:0042393">
    <property type="term" value="F:histone binding"/>
    <property type="evidence" value="ECO:0007669"/>
    <property type="project" value="TreeGrafter"/>
</dbReference>
<keyword evidence="7" id="KW-0805">Transcription regulation</keyword>
<feature type="compositionally biased region" description="Low complexity" evidence="12">
    <location>
        <begin position="431"/>
        <end position="440"/>
    </location>
</feature>
<dbReference type="SMART" id="SM00454">
    <property type="entry name" value="SAM"/>
    <property type="match status" value="1"/>
</dbReference>
<comment type="subcellular location">
    <subcellularLocation>
        <location evidence="1">Nucleus</location>
    </subcellularLocation>
</comment>
<dbReference type="GO" id="GO:0045892">
    <property type="term" value="P:negative regulation of DNA-templated transcription"/>
    <property type="evidence" value="ECO:0007669"/>
    <property type="project" value="TreeGrafter"/>
</dbReference>
<dbReference type="GO" id="GO:0008270">
    <property type="term" value="F:zinc ion binding"/>
    <property type="evidence" value="ECO:0007669"/>
    <property type="project" value="UniProtKB-KW"/>
</dbReference>
<name>A0A670ZMR2_PSETE</name>
<keyword evidence="6" id="KW-0156">Chromatin regulator</keyword>
<dbReference type="PANTHER" id="PTHR12247:SF130">
    <property type="entry name" value="SAM DOMAIN-CONTAINING PROTEIN"/>
    <property type="match status" value="1"/>
</dbReference>
<dbReference type="OMA" id="ANEQSHN"/>
<reference evidence="14" key="1">
    <citation type="submission" date="2025-08" db="UniProtKB">
        <authorList>
            <consortium name="Ensembl"/>
        </authorList>
    </citation>
    <scope>IDENTIFICATION</scope>
</reference>
<keyword evidence="15" id="KW-1185">Reference proteome</keyword>
<dbReference type="PANTHER" id="PTHR12247">
    <property type="entry name" value="POLYCOMB GROUP PROTEIN"/>
    <property type="match status" value="1"/>
</dbReference>
<dbReference type="PROSITE" id="PS50105">
    <property type="entry name" value="SAM_DOMAIN"/>
    <property type="match status" value="1"/>
</dbReference>
<evidence type="ECO:0000256" key="9">
    <source>
        <dbReference type="ARBA" id="ARBA00023242"/>
    </source>
</evidence>
<organism evidence="14 15">
    <name type="scientific">Pseudonaja textilis</name>
    <name type="common">Eastern brown snake</name>
    <dbReference type="NCBI Taxonomy" id="8673"/>
    <lineage>
        <taxon>Eukaryota</taxon>
        <taxon>Metazoa</taxon>
        <taxon>Chordata</taxon>
        <taxon>Craniata</taxon>
        <taxon>Vertebrata</taxon>
        <taxon>Euteleostomi</taxon>
        <taxon>Lepidosauria</taxon>
        <taxon>Squamata</taxon>
        <taxon>Bifurcata</taxon>
        <taxon>Unidentata</taxon>
        <taxon>Episquamata</taxon>
        <taxon>Toxicofera</taxon>
        <taxon>Serpentes</taxon>
        <taxon>Colubroidea</taxon>
        <taxon>Elapidae</taxon>
        <taxon>Hydrophiinae</taxon>
        <taxon>Pseudonaja</taxon>
    </lineage>
</organism>
<dbReference type="CDD" id="cd20133">
    <property type="entry name" value="MBT_L3MBTL4_rpt1"/>
    <property type="match status" value="1"/>
</dbReference>
<dbReference type="InterPro" id="IPR013761">
    <property type="entry name" value="SAM/pointed_sf"/>
</dbReference>
<evidence type="ECO:0000256" key="3">
    <source>
        <dbReference type="ARBA" id="ARBA00022737"/>
    </source>
</evidence>
<proteinExistence type="predicted"/>
<dbReference type="Pfam" id="PF01530">
    <property type="entry name" value="zf-C2HC"/>
    <property type="match status" value="1"/>
</dbReference>